<sequence length="119" mass="12750">MLGRVTQVTRAIKPAAGQTRGMASHGHGPPPTYTGIEAKIRAHLPENHHIVMATLGFYTVLSAPLWFPGGKKEKKEEAVVASTDSSTDIPSIADDSFDAWSKIPGNIAKWEKSLETAGN</sequence>
<name>A0A485KH64_9STRA</name>
<keyword evidence="3" id="KW-1185">Reference proteome</keyword>
<reference evidence="1" key="2">
    <citation type="submission" date="2019-06" db="EMBL/GenBank/DDBJ databases">
        <title>Genomics analysis of Aphanomyces spp. identifies a new class of oomycete effector associated with host adaptation.</title>
        <authorList>
            <person name="Gaulin E."/>
        </authorList>
    </citation>
    <scope>NUCLEOTIDE SEQUENCE</scope>
    <source>
        <strain evidence="1">CBS 578.67</strain>
    </source>
</reference>
<protein>
    <submittedName>
        <fullName evidence="2">Aste57867_5031 protein</fullName>
    </submittedName>
</protein>
<evidence type="ECO:0000313" key="1">
    <source>
        <dbReference type="EMBL" id="KAF0711773.1"/>
    </source>
</evidence>
<proteinExistence type="predicted"/>
<organism evidence="2 3">
    <name type="scientific">Aphanomyces stellatus</name>
    <dbReference type="NCBI Taxonomy" id="120398"/>
    <lineage>
        <taxon>Eukaryota</taxon>
        <taxon>Sar</taxon>
        <taxon>Stramenopiles</taxon>
        <taxon>Oomycota</taxon>
        <taxon>Saprolegniomycetes</taxon>
        <taxon>Saprolegniales</taxon>
        <taxon>Verrucalvaceae</taxon>
        <taxon>Aphanomyces</taxon>
    </lineage>
</organism>
<accession>A0A485KH64</accession>
<gene>
    <name evidence="2" type="primary">Aste57867_5031</name>
    <name evidence="1" type="ORF">As57867_005018</name>
    <name evidence="2" type="ORF">ASTE57867_5031</name>
</gene>
<reference evidence="2 3" key="1">
    <citation type="submission" date="2019-03" db="EMBL/GenBank/DDBJ databases">
        <authorList>
            <person name="Gaulin E."/>
            <person name="Dumas B."/>
        </authorList>
    </citation>
    <scope>NUCLEOTIDE SEQUENCE [LARGE SCALE GENOMIC DNA]</scope>
    <source>
        <strain evidence="2">CBS 568.67</strain>
    </source>
</reference>
<evidence type="ECO:0000313" key="3">
    <source>
        <dbReference type="Proteomes" id="UP000332933"/>
    </source>
</evidence>
<evidence type="ECO:0000313" key="2">
    <source>
        <dbReference type="EMBL" id="VFT82112.1"/>
    </source>
</evidence>
<dbReference type="Proteomes" id="UP000332933">
    <property type="component" value="Unassembled WGS sequence"/>
</dbReference>
<dbReference type="OrthoDB" id="65030at2759"/>
<dbReference type="EMBL" id="VJMH01001504">
    <property type="protein sequence ID" value="KAF0711773.1"/>
    <property type="molecule type" value="Genomic_DNA"/>
</dbReference>
<dbReference type="AlphaFoldDB" id="A0A485KH64"/>
<dbReference type="EMBL" id="CAADRA010001505">
    <property type="protein sequence ID" value="VFT82112.1"/>
    <property type="molecule type" value="Genomic_DNA"/>
</dbReference>